<dbReference type="PANTHER" id="PTHR47843">
    <property type="entry name" value="BTB DOMAIN-CONTAINING PROTEIN-RELATED"/>
    <property type="match status" value="1"/>
</dbReference>
<protein>
    <recommendedName>
        <fullName evidence="2">BTB domain-containing protein</fullName>
    </recommendedName>
</protein>
<evidence type="ECO:0000313" key="4">
    <source>
        <dbReference type="Proteomes" id="UP000054466"/>
    </source>
</evidence>
<evidence type="ECO:0000313" key="3">
    <source>
        <dbReference type="EMBL" id="KIW33416.1"/>
    </source>
</evidence>
<accession>A0A0D1ZZ59</accession>
<dbReference type="STRING" id="569365.A0A0D1ZZ59"/>
<dbReference type="Pfam" id="PF00651">
    <property type="entry name" value="BTB"/>
    <property type="match status" value="1"/>
</dbReference>
<dbReference type="PROSITE" id="PS50097">
    <property type="entry name" value="BTB"/>
    <property type="match status" value="1"/>
</dbReference>
<dbReference type="SUPFAM" id="SSF54695">
    <property type="entry name" value="POZ domain"/>
    <property type="match status" value="1"/>
</dbReference>
<dbReference type="Proteomes" id="UP000054466">
    <property type="component" value="Unassembled WGS sequence"/>
</dbReference>
<dbReference type="VEuPathDB" id="FungiDB:PV07_00268"/>
<dbReference type="GeneID" id="27339462"/>
<name>A0A0D1ZZ59_9EURO</name>
<proteinExistence type="predicted"/>
<dbReference type="AlphaFoldDB" id="A0A0D1ZZ59"/>
<gene>
    <name evidence="3" type="ORF">PV07_00268</name>
</gene>
<dbReference type="EMBL" id="KN847040">
    <property type="protein sequence ID" value="KIW33416.1"/>
    <property type="molecule type" value="Genomic_DNA"/>
</dbReference>
<dbReference type="CDD" id="cd18186">
    <property type="entry name" value="BTB_POZ_ZBTB_KLHL-like"/>
    <property type="match status" value="1"/>
</dbReference>
<dbReference type="OrthoDB" id="6359816at2759"/>
<keyword evidence="4" id="KW-1185">Reference proteome</keyword>
<organism evidence="3 4">
    <name type="scientific">Cladophialophora immunda</name>
    <dbReference type="NCBI Taxonomy" id="569365"/>
    <lineage>
        <taxon>Eukaryota</taxon>
        <taxon>Fungi</taxon>
        <taxon>Dikarya</taxon>
        <taxon>Ascomycota</taxon>
        <taxon>Pezizomycotina</taxon>
        <taxon>Eurotiomycetes</taxon>
        <taxon>Chaetothyriomycetidae</taxon>
        <taxon>Chaetothyriales</taxon>
        <taxon>Herpotrichiellaceae</taxon>
        <taxon>Cladophialophora</taxon>
    </lineage>
</organism>
<dbReference type="RefSeq" id="XP_016253632.1">
    <property type="nucleotide sequence ID" value="XM_016386704.1"/>
</dbReference>
<feature type="domain" description="BTB" evidence="2">
    <location>
        <begin position="48"/>
        <end position="108"/>
    </location>
</feature>
<dbReference type="HOGENOM" id="CLU_909131_0_0_1"/>
<dbReference type="Gene3D" id="3.30.710.10">
    <property type="entry name" value="Potassium Channel Kv1.1, Chain A"/>
    <property type="match status" value="1"/>
</dbReference>
<dbReference type="InterPro" id="IPR000210">
    <property type="entry name" value="BTB/POZ_dom"/>
</dbReference>
<dbReference type="InterPro" id="IPR011333">
    <property type="entry name" value="SKP1/BTB/POZ_sf"/>
</dbReference>
<evidence type="ECO:0000259" key="2">
    <source>
        <dbReference type="PROSITE" id="PS50097"/>
    </source>
</evidence>
<keyword evidence="1" id="KW-0175">Coiled coil</keyword>
<dbReference type="SMART" id="SM00225">
    <property type="entry name" value="BTB"/>
    <property type="match status" value="1"/>
</dbReference>
<dbReference type="PANTHER" id="PTHR47843:SF5">
    <property type="entry name" value="BTB_POZ DOMAIN PROTEIN"/>
    <property type="match status" value="1"/>
</dbReference>
<sequence>MGAMALKRAHPGEDGGSEEAVRKIPRLIESNGDHDVCEEQCTLDAGDGDVVVRCGQWAWRCHKDILASRCSFFKTCCEGGFTESTTHEIGLPDDEPRAVQAMLRYLYTLDVTQIYRPGDPLFSDVERDLDVFVVADKYGLDELRAYMNANLVLFYETDQRPPRDPKGWSAKNQEGFGGVLRKLAELDTDTTEIKRAVARFVVRRDRTVMKWASVRSAMDEQLWLADEVAAAALAAKRELEQRVQFLERETEELQEKLERAHDENEEIAGEVEVLHGLLSGAASAYVEYDPQADEEDCWTCHANTGW</sequence>
<feature type="coiled-coil region" evidence="1">
    <location>
        <begin position="229"/>
        <end position="270"/>
    </location>
</feature>
<evidence type="ECO:0000256" key="1">
    <source>
        <dbReference type="SAM" id="Coils"/>
    </source>
</evidence>
<reference evidence="3 4" key="1">
    <citation type="submission" date="2015-01" db="EMBL/GenBank/DDBJ databases">
        <title>The Genome Sequence of Cladophialophora immunda CBS83496.</title>
        <authorList>
            <consortium name="The Broad Institute Genomics Platform"/>
            <person name="Cuomo C."/>
            <person name="de Hoog S."/>
            <person name="Gorbushina A."/>
            <person name="Stielow B."/>
            <person name="Teixiera M."/>
            <person name="Abouelleil A."/>
            <person name="Chapman S.B."/>
            <person name="Priest M."/>
            <person name="Young S.K."/>
            <person name="Wortman J."/>
            <person name="Nusbaum C."/>
            <person name="Birren B."/>
        </authorList>
    </citation>
    <scope>NUCLEOTIDE SEQUENCE [LARGE SCALE GENOMIC DNA]</scope>
    <source>
        <strain evidence="3 4">CBS 83496</strain>
    </source>
</reference>